<evidence type="ECO:0000313" key="2">
    <source>
        <dbReference type="Proteomes" id="UP000828390"/>
    </source>
</evidence>
<name>A0A9D4IV40_DREPO</name>
<dbReference type="EMBL" id="JAIWYP010000008">
    <property type="protein sequence ID" value="KAH3786034.1"/>
    <property type="molecule type" value="Genomic_DNA"/>
</dbReference>
<dbReference type="Proteomes" id="UP000828390">
    <property type="component" value="Unassembled WGS sequence"/>
</dbReference>
<evidence type="ECO:0000313" key="1">
    <source>
        <dbReference type="EMBL" id="KAH3786034.1"/>
    </source>
</evidence>
<sequence>MFRDTNLRKLSLCTADAASHASLILPTLSTLETLQIRGSYLDRCDLELPLSLQKLTFQECYCSPEWLCILIIALSSIGHHIECELDDLELQSSDTVNTSSSQLQASELTTNLMQCDMSNIELHVKTCSRELFEMFRDTNIRTLALGTAAAVSHISQILPTLSKLETLDLSGSYLERCDLQLPLSLQTLYFLEGYCSPEWLCTLIIALSSLGHHIVCVLFNLELQSSSTVNTSSSQLQASELTTNLTSCDMSNIELRVKIGSRELFGMFRETNIRTLWLGTADAVSHASLILHSAS</sequence>
<proteinExistence type="predicted"/>
<protein>
    <submittedName>
        <fullName evidence="1">Uncharacterized protein</fullName>
    </submittedName>
</protein>
<keyword evidence="2" id="KW-1185">Reference proteome</keyword>
<gene>
    <name evidence="1" type="ORF">DPMN_164134</name>
</gene>
<reference evidence="1" key="1">
    <citation type="journal article" date="2019" name="bioRxiv">
        <title>The Genome of the Zebra Mussel, Dreissena polymorpha: A Resource for Invasive Species Research.</title>
        <authorList>
            <person name="McCartney M.A."/>
            <person name="Auch B."/>
            <person name="Kono T."/>
            <person name="Mallez S."/>
            <person name="Zhang Y."/>
            <person name="Obille A."/>
            <person name="Becker A."/>
            <person name="Abrahante J.E."/>
            <person name="Garbe J."/>
            <person name="Badalamenti J.P."/>
            <person name="Herman A."/>
            <person name="Mangelson H."/>
            <person name="Liachko I."/>
            <person name="Sullivan S."/>
            <person name="Sone E.D."/>
            <person name="Koren S."/>
            <person name="Silverstein K.A.T."/>
            <person name="Beckman K.B."/>
            <person name="Gohl D.M."/>
        </authorList>
    </citation>
    <scope>NUCLEOTIDE SEQUENCE</scope>
    <source>
        <strain evidence="1">Duluth1</strain>
        <tissue evidence="1">Whole animal</tissue>
    </source>
</reference>
<accession>A0A9D4IV40</accession>
<dbReference type="AlphaFoldDB" id="A0A9D4IV40"/>
<reference evidence="1" key="2">
    <citation type="submission" date="2020-11" db="EMBL/GenBank/DDBJ databases">
        <authorList>
            <person name="McCartney M.A."/>
            <person name="Auch B."/>
            <person name="Kono T."/>
            <person name="Mallez S."/>
            <person name="Becker A."/>
            <person name="Gohl D.M."/>
            <person name="Silverstein K.A.T."/>
            <person name="Koren S."/>
            <person name="Bechman K.B."/>
            <person name="Herman A."/>
            <person name="Abrahante J.E."/>
            <person name="Garbe J."/>
        </authorList>
    </citation>
    <scope>NUCLEOTIDE SEQUENCE</scope>
    <source>
        <strain evidence="1">Duluth1</strain>
        <tissue evidence="1">Whole animal</tissue>
    </source>
</reference>
<comment type="caution">
    <text evidence="1">The sequence shown here is derived from an EMBL/GenBank/DDBJ whole genome shotgun (WGS) entry which is preliminary data.</text>
</comment>
<organism evidence="1 2">
    <name type="scientific">Dreissena polymorpha</name>
    <name type="common">Zebra mussel</name>
    <name type="synonym">Mytilus polymorpha</name>
    <dbReference type="NCBI Taxonomy" id="45954"/>
    <lineage>
        <taxon>Eukaryota</taxon>
        <taxon>Metazoa</taxon>
        <taxon>Spiralia</taxon>
        <taxon>Lophotrochozoa</taxon>
        <taxon>Mollusca</taxon>
        <taxon>Bivalvia</taxon>
        <taxon>Autobranchia</taxon>
        <taxon>Heteroconchia</taxon>
        <taxon>Euheterodonta</taxon>
        <taxon>Imparidentia</taxon>
        <taxon>Neoheterodontei</taxon>
        <taxon>Myida</taxon>
        <taxon>Dreissenoidea</taxon>
        <taxon>Dreissenidae</taxon>
        <taxon>Dreissena</taxon>
    </lineage>
</organism>